<comment type="caution">
    <text evidence="1">The sequence shown here is derived from an EMBL/GenBank/DDBJ whole genome shotgun (WGS) entry which is preliminary data.</text>
</comment>
<dbReference type="Proteomes" id="UP000821865">
    <property type="component" value="Chromosome 1"/>
</dbReference>
<evidence type="ECO:0000313" key="2">
    <source>
        <dbReference type="Proteomes" id="UP000821865"/>
    </source>
</evidence>
<reference evidence="1" key="1">
    <citation type="submission" date="2020-05" db="EMBL/GenBank/DDBJ databases">
        <title>Large-scale comparative analyses of tick genomes elucidate their genetic diversity and vector capacities.</title>
        <authorList>
            <person name="Jia N."/>
            <person name="Wang J."/>
            <person name="Shi W."/>
            <person name="Du L."/>
            <person name="Sun Y."/>
            <person name="Zhan W."/>
            <person name="Jiang J."/>
            <person name="Wang Q."/>
            <person name="Zhang B."/>
            <person name="Ji P."/>
            <person name="Sakyi L.B."/>
            <person name="Cui X."/>
            <person name="Yuan T."/>
            <person name="Jiang B."/>
            <person name="Yang W."/>
            <person name="Lam T.T.-Y."/>
            <person name="Chang Q."/>
            <person name="Ding S."/>
            <person name="Wang X."/>
            <person name="Zhu J."/>
            <person name="Ruan X."/>
            <person name="Zhao L."/>
            <person name="Wei J."/>
            <person name="Que T."/>
            <person name="Du C."/>
            <person name="Cheng J."/>
            <person name="Dai P."/>
            <person name="Han X."/>
            <person name="Huang E."/>
            <person name="Gao Y."/>
            <person name="Liu J."/>
            <person name="Shao H."/>
            <person name="Ye R."/>
            <person name="Li L."/>
            <person name="Wei W."/>
            <person name="Wang X."/>
            <person name="Wang C."/>
            <person name="Yang T."/>
            <person name="Huo Q."/>
            <person name="Li W."/>
            <person name="Guo W."/>
            <person name="Chen H."/>
            <person name="Zhou L."/>
            <person name="Ni X."/>
            <person name="Tian J."/>
            <person name="Zhou Y."/>
            <person name="Sheng Y."/>
            <person name="Liu T."/>
            <person name="Pan Y."/>
            <person name="Xia L."/>
            <person name="Li J."/>
            <person name="Zhao F."/>
            <person name="Cao W."/>
        </authorList>
    </citation>
    <scope>NUCLEOTIDE SEQUENCE</scope>
    <source>
        <strain evidence="1">Dsil-2018</strain>
    </source>
</reference>
<sequence>MLLLDFVAEAVTLGNIIVVAIALVQCDGMFSYSDIDQVLGNMFHCVGIDLQMHYLHVRKGRCDVYRSSAVAAFQDGTTTRYSDIVASGHGCAIMSPPLRLVLALASAVLVGSALANQHAWGADPLAGDVSQFDEVVPKPGEEDQVNKTLIWPSNTRWCQCVGNECGCCFNMSAPRFGIKNKACSNLTYYPDQYALGFTISIDDNVVLNRTVSGRDPPPICWPEQIAQLCVRFYNMTYHRAEVDGCIRLEGVVAREVIVSYNVGCYVLDDDAVRTRISGLRRFLVDAIRRRTRPDLWPEGVNEIDGSSET</sequence>
<keyword evidence="2" id="KW-1185">Reference proteome</keyword>
<name>A0ACB8E2Q6_DERSI</name>
<accession>A0ACB8E2Q6</accession>
<dbReference type="EMBL" id="CM023470">
    <property type="protein sequence ID" value="KAH7980886.1"/>
    <property type="molecule type" value="Genomic_DNA"/>
</dbReference>
<evidence type="ECO:0000313" key="1">
    <source>
        <dbReference type="EMBL" id="KAH7980886.1"/>
    </source>
</evidence>
<protein>
    <submittedName>
        <fullName evidence="1">Uncharacterized protein</fullName>
    </submittedName>
</protein>
<organism evidence="1 2">
    <name type="scientific">Dermacentor silvarum</name>
    <name type="common">Tick</name>
    <dbReference type="NCBI Taxonomy" id="543639"/>
    <lineage>
        <taxon>Eukaryota</taxon>
        <taxon>Metazoa</taxon>
        <taxon>Ecdysozoa</taxon>
        <taxon>Arthropoda</taxon>
        <taxon>Chelicerata</taxon>
        <taxon>Arachnida</taxon>
        <taxon>Acari</taxon>
        <taxon>Parasitiformes</taxon>
        <taxon>Ixodida</taxon>
        <taxon>Ixodoidea</taxon>
        <taxon>Ixodidae</taxon>
        <taxon>Rhipicephalinae</taxon>
        <taxon>Dermacentor</taxon>
    </lineage>
</organism>
<proteinExistence type="predicted"/>
<gene>
    <name evidence="1" type="ORF">HPB49_019787</name>
</gene>